<organism evidence="4 5">
    <name type="scientific">Virgibacillus massiliensis</name>
    <dbReference type="NCBI Taxonomy" id="1462526"/>
    <lineage>
        <taxon>Bacteria</taxon>
        <taxon>Bacillati</taxon>
        <taxon>Bacillota</taxon>
        <taxon>Bacilli</taxon>
        <taxon>Bacillales</taxon>
        <taxon>Bacillaceae</taxon>
        <taxon>Virgibacillus</taxon>
    </lineage>
</organism>
<reference evidence="4 5" key="1">
    <citation type="submission" date="2014-03" db="EMBL/GenBank/DDBJ databases">
        <authorList>
            <person name="Urmite Genomes U."/>
        </authorList>
    </citation>
    <scope>NUCLEOTIDE SEQUENCE [LARGE SCALE GENOMIC DNA]</scope>
    <source>
        <strain evidence="4 5">Vm-5</strain>
    </source>
</reference>
<comment type="pathway">
    <text evidence="3">Amino-acid biosynthesis; L-serine biosynthesis; L-serine from 3-phospho-D-glycerate: step 3/3.</text>
</comment>
<dbReference type="GO" id="GO:0006564">
    <property type="term" value="P:L-serine biosynthetic process"/>
    <property type="evidence" value="ECO:0007669"/>
    <property type="project" value="UniProtKB-UniRule"/>
</dbReference>
<keyword evidence="2 3" id="KW-0460">Magnesium</keyword>
<evidence type="ECO:0000313" key="4">
    <source>
        <dbReference type="EMBL" id="CDQ40814.1"/>
    </source>
</evidence>
<comment type="catalytic activity">
    <reaction evidence="3">
        <text>O-phospho-L-serine + H2O = L-serine + phosphate</text>
        <dbReference type="Rhea" id="RHEA:21208"/>
        <dbReference type="ChEBI" id="CHEBI:15377"/>
        <dbReference type="ChEBI" id="CHEBI:33384"/>
        <dbReference type="ChEBI" id="CHEBI:43474"/>
        <dbReference type="ChEBI" id="CHEBI:57524"/>
        <dbReference type="EC" id="3.1.3.3"/>
    </reaction>
</comment>
<dbReference type="Gene3D" id="3.40.50.1000">
    <property type="entry name" value="HAD superfamily/HAD-like"/>
    <property type="match status" value="1"/>
</dbReference>
<dbReference type="SFLD" id="SFLDG01129">
    <property type="entry name" value="C1.5:_HAD__Beta-PGM__Phosphata"/>
    <property type="match status" value="1"/>
</dbReference>
<dbReference type="Proteomes" id="UP000028875">
    <property type="component" value="Unassembled WGS sequence"/>
</dbReference>
<dbReference type="SFLD" id="SFLDG01135">
    <property type="entry name" value="C1.5.6:_HAD__Beta-PGM__Phospha"/>
    <property type="match status" value="1"/>
</dbReference>
<protein>
    <recommendedName>
        <fullName evidence="3">Phosphoserine phosphatase</fullName>
        <shortName evidence="3">PSP</shortName>
        <ecNumber evidence="3">3.1.3.3</ecNumber>
    </recommendedName>
</protein>
<dbReference type="RefSeq" id="WP_038245708.1">
    <property type="nucleotide sequence ID" value="NZ_BNER01000006.1"/>
</dbReference>
<accession>A0A024QE76</accession>
<dbReference type="HAMAP" id="MF_02240">
    <property type="entry name" value="PSP"/>
    <property type="match status" value="1"/>
</dbReference>
<dbReference type="InterPro" id="IPR023214">
    <property type="entry name" value="HAD_sf"/>
</dbReference>
<dbReference type="eggNOG" id="COG1011">
    <property type="taxonomic scope" value="Bacteria"/>
</dbReference>
<dbReference type="STRING" id="1462526.BN990_03146"/>
<dbReference type="SFLD" id="SFLDS00003">
    <property type="entry name" value="Haloacid_Dehalogenase"/>
    <property type="match status" value="1"/>
</dbReference>
<gene>
    <name evidence="4" type="primary">yjjG</name>
    <name evidence="4" type="ORF">BN990_03146</name>
</gene>
<dbReference type="InterPro" id="IPR006439">
    <property type="entry name" value="HAD-SF_hydro_IA"/>
</dbReference>
<dbReference type="InterPro" id="IPR044266">
    <property type="entry name" value="PSP_YsaA"/>
</dbReference>
<evidence type="ECO:0000256" key="1">
    <source>
        <dbReference type="ARBA" id="ARBA00022801"/>
    </source>
</evidence>
<comment type="caution">
    <text evidence="4">The sequence shown here is derived from an EMBL/GenBank/DDBJ whole genome shotgun (WGS) entry which is preliminary data.</text>
</comment>
<sequence>MLKAIIFDLDDTLLWDSRSVSESFKETCKLAEDKNPVIDPIQLENRVRQEARTLYASYPTYKFTQMIGINPFEGLWGEFNDEGESFKQLNRIAPQYRKDVWTNGLQAIGVNDSHLGLTLANAFVAYRKKNSFVYQDTFSVLDKLYKKYRLALLTNGSPDLQQTKLAMTAELERYFEQIVISGEFGKGKPDPGIFQYMLKQLGVAKDEVLMVGDNLHTDILGASRAEIASIWINRNNLDNNEIPTYEVNRLSEILSIIKE</sequence>
<reference evidence="5" key="2">
    <citation type="submission" date="2014-05" db="EMBL/GenBank/DDBJ databases">
        <title>Draft genome sequence of Virgibacillus massiliensis Vm-5.</title>
        <authorList>
            <person name="Khelaifia S."/>
            <person name="Croce O."/>
            <person name="Lagier J.C."/>
            <person name="Raoult D."/>
        </authorList>
    </citation>
    <scope>NUCLEOTIDE SEQUENCE [LARGE SCALE GENOMIC DNA]</scope>
    <source>
        <strain evidence="5">Vm-5</strain>
    </source>
</reference>
<evidence type="ECO:0000256" key="3">
    <source>
        <dbReference type="HAMAP-Rule" id="MF_02240"/>
    </source>
</evidence>
<dbReference type="OrthoDB" id="9809962at2"/>
<comment type="cofactor">
    <cofactor evidence="3">
        <name>Mg(2+)</name>
        <dbReference type="ChEBI" id="CHEBI:18420"/>
    </cofactor>
    <cofactor evidence="3">
        <name>Co(2+)</name>
        <dbReference type="ChEBI" id="CHEBI:48828"/>
    </cofactor>
</comment>
<dbReference type="AlphaFoldDB" id="A0A024QE76"/>
<keyword evidence="3" id="KW-0028">Amino-acid biosynthesis</keyword>
<dbReference type="InterPro" id="IPR051400">
    <property type="entry name" value="HAD-like_hydrolase"/>
</dbReference>
<dbReference type="Pfam" id="PF00702">
    <property type="entry name" value="Hydrolase"/>
    <property type="match status" value="1"/>
</dbReference>
<dbReference type="PANTHER" id="PTHR46470">
    <property type="entry name" value="N-ACYLNEURAMINATE-9-PHOSPHATASE"/>
    <property type="match status" value="1"/>
</dbReference>
<dbReference type="PANTHER" id="PTHR46470:SF3">
    <property type="entry name" value="N-ACYLNEURAMINATE-9-PHOSPHATASE"/>
    <property type="match status" value="1"/>
</dbReference>
<dbReference type="SUPFAM" id="SSF56784">
    <property type="entry name" value="HAD-like"/>
    <property type="match status" value="1"/>
</dbReference>
<comment type="catalytic activity">
    <reaction evidence="3">
        <text>O-phospho-D-serine + H2O = D-serine + phosphate</text>
        <dbReference type="Rhea" id="RHEA:24873"/>
        <dbReference type="ChEBI" id="CHEBI:15377"/>
        <dbReference type="ChEBI" id="CHEBI:35247"/>
        <dbReference type="ChEBI" id="CHEBI:43474"/>
        <dbReference type="ChEBI" id="CHEBI:58680"/>
        <dbReference type="EC" id="3.1.3.3"/>
    </reaction>
</comment>
<keyword evidence="5" id="KW-1185">Reference proteome</keyword>
<keyword evidence="3" id="KW-0170">Cobalt</keyword>
<name>A0A024QE76_9BACI</name>
<comment type="function">
    <text evidence="3">Catalyzes the last step of the phosphorylated serine biosynthetic pathway, i.e. dephosphorylation of O-phospho-L-serine to form L-serine.</text>
</comment>
<dbReference type="GO" id="GO:0036424">
    <property type="term" value="F:L-phosphoserine phosphatase activity"/>
    <property type="evidence" value="ECO:0007669"/>
    <property type="project" value="UniProtKB-UniRule"/>
</dbReference>
<dbReference type="NCBIfam" id="TIGR01509">
    <property type="entry name" value="HAD-SF-IA-v3"/>
    <property type="match status" value="1"/>
</dbReference>
<proteinExistence type="inferred from homology"/>
<keyword evidence="3" id="KW-0718">Serine biosynthesis</keyword>
<dbReference type="EMBL" id="CCDP010000002">
    <property type="protein sequence ID" value="CDQ40814.1"/>
    <property type="molecule type" value="Genomic_DNA"/>
</dbReference>
<comment type="similarity">
    <text evidence="3">Belongs to the HAD-like hydrolase superfamily.</text>
</comment>
<dbReference type="InterPro" id="IPR036412">
    <property type="entry name" value="HAD-like_sf"/>
</dbReference>
<evidence type="ECO:0000313" key="5">
    <source>
        <dbReference type="Proteomes" id="UP000028875"/>
    </source>
</evidence>
<dbReference type="NCBIfam" id="TIGR01549">
    <property type="entry name" value="HAD-SF-IA-v1"/>
    <property type="match status" value="1"/>
</dbReference>
<evidence type="ECO:0000256" key="2">
    <source>
        <dbReference type="ARBA" id="ARBA00022842"/>
    </source>
</evidence>
<dbReference type="EC" id="3.1.3.3" evidence="3"/>
<keyword evidence="1 3" id="KW-0378">Hydrolase</keyword>
<dbReference type="Gene3D" id="1.20.120.710">
    <property type="entry name" value="Haloacid dehalogenase hydrolase-like domain"/>
    <property type="match status" value="1"/>
</dbReference>